<dbReference type="GO" id="GO:0005506">
    <property type="term" value="F:iron ion binding"/>
    <property type="evidence" value="ECO:0007669"/>
    <property type="project" value="InterPro"/>
</dbReference>
<dbReference type="Pfam" id="PF00067">
    <property type="entry name" value="p450"/>
    <property type="match status" value="1"/>
</dbReference>
<evidence type="ECO:0000313" key="5">
    <source>
        <dbReference type="Proteomes" id="UP000275267"/>
    </source>
</evidence>
<dbReference type="Gene3D" id="1.10.630.10">
    <property type="entry name" value="Cytochrome P450"/>
    <property type="match status" value="1"/>
</dbReference>
<name>A0A3L6PN65_PANMI</name>
<protein>
    <submittedName>
        <fullName evidence="4">Uncharacterized protein</fullName>
    </submittedName>
</protein>
<keyword evidence="2" id="KW-0479">Metal-binding</keyword>
<dbReference type="PANTHER" id="PTHR47955:SF14">
    <property type="entry name" value="OS01G0543600 PROTEIN"/>
    <property type="match status" value="1"/>
</dbReference>
<dbReference type="InterPro" id="IPR001128">
    <property type="entry name" value="Cyt_P450"/>
</dbReference>
<evidence type="ECO:0000313" key="4">
    <source>
        <dbReference type="EMBL" id="RLM59088.1"/>
    </source>
</evidence>
<gene>
    <name evidence="4" type="ORF">C2845_PM18G07420</name>
</gene>
<comment type="similarity">
    <text evidence="1">Belongs to the cytochrome P450 family.</text>
</comment>
<dbReference type="GO" id="GO:0016705">
    <property type="term" value="F:oxidoreductase activity, acting on paired donors, with incorporation or reduction of molecular oxygen"/>
    <property type="evidence" value="ECO:0007669"/>
    <property type="project" value="InterPro"/>
</dbReference>
<dbReference type="STRING" id="4540.A0A3L6PN65"/>
<keyword evidence="3" id="KW-0408">Iron</keyword>
<reference evidence="5" key="1">
    <citation type="journal article" date="2019" name="Nat. Commun.">
        <title>The genome of broomcorn millet.</title>
        <authorList>
            <person name="Zou C."/>
            <person name="Miki D."/>
            <person name="Li D."/>
            <person name="Tang Q."/>
            <person name="Xiao L."/>
            <person name="Rajput S."/>
            <person name="Deng P."/>
            <person name="Jia W."/>
            <person name="Huang R."/>
            <person name="Zhang M."/>
            <person name="Sun Y."/>
            <person name="Hu J."/>
            <person name="Fu X."/>
            <person name="Schnable P.S."/>
            <person name="Li F."/>
            <person name="Zhang H."/>
            <person name="Feng B."/>
            <person name="Zhu X."/>
            <person name="Liu R."/>
            <person name="Schnable J.C."/>
            <person name="Zhu J.-K."/>
            <person name="Zhang H."/>
        </authorList>
    </citation>
    <scope>NUCLEOTIDE SEQUENCE [LARGE SCALE GENOMIC DNA]</scope>
</reference>
<evidence type="ECO:0000256" key="1">
    <source>
        <dbReference type="ARBA" id="ARBA00010617"/>
    </source>
</evidence>
<proteinExistence type="inferred from homology"/>
<keyword evidence="5" id="KW-1185">Reference proteome</keyword>
<dbReference type="EMBL" id="PQIB02000017">
    <property type="protein sequence ID" value="RLM59088.1"/>
    <property type="molecule type" value="Genomic_DNA"/>
</dbReference>
<dbReference type="Proteomes" id="UP000275267">
    <property type="component" value="Unassembled WGS sequence"/>
</dbReference>
<evidence type="ECO:0000256" key="2">
    <source>
        <dbReference type="ARBA" id="ARBA00022723"/>
    </source>
</evidence>
<accession>A0A3L6PN65</accession>
<dbReference type="OrthoDB" id="686539at2759"/>
<dbReference type="GO" id="GO:0004497">
    <property type="term" value="F:monooxygenase activity"/>
    <property type="evidence" value="ECO:0007669"/>
    <property type="project" value="InterPro"/>
</dbReference>
<dbReference type="PANTHER" id="PTHR47955">
    <property type="entry name" value="CYTOCHROME P450 FAMILY 71 PROTEIN"/>
    <property type="match status" value="1"/>
</dbReference>
<sequence length="67" mass="7561">MAELMRKPQAMTKLQAEVRRCAAKGKEMVTEEDLSSMSYLKAVMKESMRLHAPGPLLIPTSPWLIVM</sequence>
<dbReference type="InterPro" id="IPR036396">
    <property type="entry name" value="Cyt_P450_sf"/>
</dbReference>
<dbReference type="GO" id="GO:0020037">
    <property type="term" value="F:heme binding"/>
    <property type="evidence" value="ECO:0007669"/>
    <property type="project" value="InterPro"/>
</dbReference>
<evidence type="ECO:0000256" key="3">
    <source>
        <dbReference type="ARBA" id="ARBA00023004"/>
    </source>
</evidence>
<dbReference type="SUPFAM" id="SSF48264">
    <property type="entry name" value="Cytochrome P450"/>
    <property type="match status" value="1"/>
</dbReference>
<organism evidence="4 5">
    <name type="scientific">Panicum miliaceum</name>
    <name type="common">Proso millet</name>
    <name type="synonym">Broomcorn millet</name>
    <dbReference type="NCBI Taxonomy" id="4540"/>
    <lineage>
        <taxon>Eukaryota</taxon>
        <taxon>Viridiplantae</taxon>
        <taxon>Streptophyta</taxon>
        <taxon>Embryophyta</taxon>
        <taxon>Tracheophyta</taxon>
        <taxon>Spermatophyta</taxon>
        <taxon>Magnoliopsida</taxon>
        <taxon>Liliopsida</taxon>
        <taxon>Poales</taxon>
        <taxon>Poaceae</taxon>
        <taxon>PACMAD clade</taxon>
        <taxon>Panicoideae</taxon>
        <taxon>Panicodae</taxon>
        <taxon>Paniceae</taxon>
        <taxon>Panicinae</taxon>
        <taxon>Panicum</taxon>
        <taxon>Panicum sect. Panicum</taxon>
    </lineage>
</organism>
<comment type="caution">
    <text evidence="4">The sequence shown here is derived from an EMBL/GenBank/DDBJ whole genome shotgun (WGS) entry which is preliminary data.</text>
</comment>
<dbReference type="AlphaFoldDB" id="A0A3L6PN65"/>